<dbReference type="InterPro" id="IPR008753">
    <property type="entry name" value="Peptidase_M13_N"/>
</dbReference>
<dbReference type="InterPro" id="IPR042089">
    <property type="entry name" value="Peptidase_M13_dom_2"/>
</dbReference>
<evidence type="ECO:0000313" key="3">
    <source>
        <dbReference type="EMBL" id="CAL4061047.1"/>
    </source>
</evidence>
<protein>
    <recommendedName>
        <fullName evidence="2">Peptidase M13 N-terminal domain-containing protein</fullName>
    </recommendedName>
</protein>
<evidence type="ECO:0000256" key="1">
    <source>
        <dbReference type="ARBA" id="ARBA00007357"/>
    </source>
</evidence>
<organism evidence="3 4">
    <name type="scientific">Meganyctiphanes norvegica</name>
    <name type="common">Northern krill</name>
    <name type="synonym">Thysanopoda norvegica</name>
    <dbReference type="NCBI Taxonomy" id="48144"/>
    <lineage>
        <taxon>Eukaryota</taxon>
        <taxon>Metazoa</taxon>
        <taxon>Ecdysozoa</taxon>
        <taxon>Arthropoda</taxon>
        <taxon>Crustacea</taxon>
        <taxon>Multicrustacea</taxon>
        <taxon>Malacostraca</taxon>
        <taxon>Eumalacostraca</taxon>
        <taxon>Eucarida</taxon>
        <taxon>Euphausiacea</taxon>
        <taxon>Euphausiidae</taxon>
        <taxon>Meganyctiphanes</taxon>
    </lineage>
</organism>
<proteinExistence type="inferred from homology"/>
<comment type="caution">
    <text evidence="3">The sequence shown here is derived from an EMBL/GenBank/DDBJ whole genome shotgun (WGS) entry which is preliminary data.</text>
</comment>
<sequence>EDKTMSSQITEVRDALDQQLRDILQKKVTNADSRITRIIKTFYANCMDTDRIEERGIAPLHKILAELGGWPVVEGDDWDPTGFDWMKSILKNKELGYSEDVLFEITVFPDLKNSTWNIIRMSQPKLPISRDAFIKGFHSNEIQAYYKYQVGLAELLGADLRVAAQEMKDNVEFEAQIAKITLPRSQSRNYVKLYNKISIKQLEKLTPGI</sequence>
<dbReference type="GO" id="GO:0016485">
    <property type="term" value="P:protein processing"/>
    <property type="evidence" value="ECO:0007669"/>
    <property type="project" value="TreeGrafter"/>
</dbReference>
<gene>
    <name evidence="3" type="ORF">MNOR_LOCUS1797</name>
</gene>
<dbReference type="PROSITE" id="PS51885">
    <property type="entry name" value="NEPRILYSIN"/>
    <property type="match status" value="1"/>
</dbReference>
<dbReference type="InterPro" id="IPR000718">
    <property type="entry name" value="Peptidase_M13"/>
</dbReference>
<feature type="domain" description="Peptidase M13 N-terminal" evidence="2">
    <location>
        <begin position="1"/>
        <end position="209"/>
    </location>
</feature>
<dbReference type="EMBL" id="CAXKWB010000505">
    <property type="protein sequence ID" value="CAL4061047.1"/>
    <property type="molecule type" value="Genomic_DNA"/>
</dbReference>
<evidence type="ECO:0000259" key="2">
    <source>
        <dbReference type="Pfam" id="PF05649"/>
    </source>
</evidence>
<dbReference type="AlphaFoldDB" id="A0AAV2PL32"/>
<feature type="non-terminal residue" evidence="3">
    <location>
        <position position="1"/>
    </location>
</feature>
<evidence type="ECO:0000313" key="4">
    <source>
        <dbReference type="Proteomes" id="UP001497623"/>
    </source>
</evidence>
<reference evidence="3 4" key="1">
    <citation type="submission" date="2024-05" db="EMBL/GenBank/DDBJ databases">
        <authorList>
            <person name="Wallberg A."/>
        </authorList>
    </citation>
    <scope>NUCLEOTIDE SEQUENCE [LARGE SCALE GENOMIC DNA]</scope>
</reference>
<dbReference type="PANTHER" id="PTHR11733:SF224">
    <property type="entry name" value="NEPRILYSIN-2"/>
    <property type="match status" value="1"/>
</dbReference>
<comment type="similarity">
    <text evidence="1">Belongs to the peptidase M13 family.</text>
</comment>
<dbReference type="GO" id="GO:0004222">
    <property type="term" value="F:metalloendopeptidase activity"/>
    <property type="evidence" value="ECO:0007669"/>
    <property type="project" value="InterPro"/>
</dbReference>
<dbReference type="Pfam" id="PF05649">
    <property type="entry name" value="Peptidase_M13_N"/>
    <property type="match status" value="1"/>
</dbReference>
<accession>A0AAV2PL32</accession>
<dbReference type="SUPFAM" id="SSF55486">
    <property type="entry name" value="Metalloproteases ('zincins'), catalytic domain"/>
    <property type="match status" value="1"/>
</dbReference>
<keyword evidence="4" id="KW-1185">Reference proteome</keyword>
<dbReference type="Gene3D" id="1.10.1380.10">
    <property type="entry name" value="Neutral endopeptidase , domain2"/>
    <property type="match status" value="1"/>
</dbReference>
<dbReference type="GO" id="GO:0005886">
    <property type="term" value="C:plasma membrane"/>
    <property type="evidence" value="ECO:0007669"/>
    <property type="project" value="TreeGrafter"/>
</dbReference>
<feature type="non-terminal residue" evidence="3">
    <location>
        <position position="209"/>
    </location>
</feature>
<name>A0AAV2PL32_MEGNR</name>
<dbReference type="PANTHER" id="PTHR11733">
    <property type="entry name" value="ZINC METALLOPROTEASE FAMILY M13 NEPRILYSIN-RELATED"/>
    <property type="match status" value="1"/>
</dbReference>
<dbReference type="Proteomes" id="UP001497623">
    <property type="component" value="Unassembled WGS sequence"/>
</dbReference>